<dbReference type="AlphaFoldDB" id="A0A4Y8ZNI6"/>
<feature type="region of interest" description="Disordered" evidence="1">
    <location>
        <begin position="29"/>
        <end position="95"/>
    </location>
</feature>
<reference evidence="3 4" key="1">
    <citation type="submission" date="2019-03" db="EMBL/GenBank/DDBJ databases">
        <title>Genome sequence of Sphingomonas sp. 17J27-24.</title>
        <authorList>
            <person name="Kim M."/>
            <person name="Maeng S."/>
            <person name="Sathiyaraj S."/>
        </authorList>
    </citation>
    <scope>NUCLEOTIDE SEQUENCE [LARGE SCALE GENOMIC DNA]</scope>
    <source>
        <strain evidence="3 4">17J27-24</strain>
    </source>
</reference>
<keyword evidence="2" id="KW-0732">Signal</keyword>
<keyword evidence="4" id="KW-1185">Reference proteome</keyword>
<organism evidence="3 4">
    <name type="scientific">Sphingomonas parva</name>
    <dbReference type="NCBI Taxonomy" id="2555898"/>
    <lineage>
        <taxon>Bacteria</taxon>
        <taxon>Pseudomonadati</taxon>
        <taxon>Pseudomonadota</taxon>
        <taxon>Alphaproteobacteria</taxon>
        <taxon>Sphingomonadales</taxon>
        <taxon>Sphingomonadaceae</taxon>
        <taxon>Sphingomonas</taxon>
    </lineage>
</organism>
<evidence type="ECO:0000313" key="3">
    <source>
        <dbReference type="EMBL" id="TFI56832.1"/>
    </source>
</evidence>
<feature type="non-terminal residue" evidence="3">
    <location>
        <position position="95"/>
    </location>
</feature>
<accession>A0A4Y8ZNI6</accession>
<protein>
    <submittedName>
        <fullName evidence="3">Uncharacterized protein</fullName>
    </submittedName>
</protein>
<proteinExistence type="predicted"/>
<dbReference type="Proteomes" id="UP000298213">
    <property type="component" value="Unassembled WGS sequence"/>
</dbReference>
<gene>
    <name evidence="3" type="ORF">E2493_18285</name>
</gene>
<feature type="chain" id="PRO_5021284410" evidence="2">
    <location>
        <begin position="27"/>
        <end position="95"/>
    </location>
</feature>
<evidence type="ECO:0000256" key="2">
    <source>
        <dbReference type="SAM" id="SignalP"/>
    </source>
</evidence>
<evidence type="ECO:0000256" key="1">
    <source>
        <dbReference type="SAM" id="MobiDB-lite"/>
    </source>
</evidence>
<dbReference type="EMBL" id="SPDV01000051">
    <property type="protein sequence ID" value="TFI56832.1"/>
    <property type="molecule type" value="Genomic_DNA"/>
</dbReference>
<evidence type="ECO:0000313" key="4">
    <source>
        <dbReference type="Proteomes" id="UP000298213"/>
    </source>
</evidence>
<feature type="compositionally biased region" description="Low complexity" evidence="1">
    <location>
        <begin position="60"/>
        <end position="95"/>
    </location>
</feature>
<sequence>MTKRRRSPRAIAFAILLAGSTGSALLAQQTETLGPPALRDFELKGERTTPPAQPVPAEPTRPATEPATAGQPKAAPETAPSARTRAPASTRRAER</sequence>
<name>A0A4Y8ZNI6_9SPHN</name>
<dbReference type="RefSeq" id="WP_225421583.1">
    <property type="nucleotide sequence ID" value="NZ_SPDV01000051.1"/>
</dbReference>
<comment type="caution">
    <text evidence="3">The sequence shown here is derived from an EMBL/GenBank/DDBJ whole genome shotgun (WGS) entry which is preliminary data.</text>
</comment>
<feature type="signal peptide" evidence="2">
    <location>
        <begin position="1"/>
        <end position="26"/>
    </location>
</feature>